<dbReference type="STRING" id="649761.HMPREF0973_00254"/>
<accession>C9MKX9</accession>
<protein>
    <submittedName>
        <fullName evidence="1">Uncharacterized protein</fullName>
    </submittedName>
</protein>
<name>C9MKX9_9BACT</name>
<proteinExistence type="predicted"/>
<evidence type="ECO:0000313" key="1">
    <source>
        <dbReference type="EMBL" id="EEX19800.1"/>
    </source>
</evidence>
<gene>
    <name evidence="1" type="ORF">HMPREF0973_00254</name>
</gene>
<comment type="caution">
    <text evidence="1">The sequence shown here is derived from an EMBL/GenBank/DDBJ whole genome shotgun (WGS) entry which is preliminary data.</text>
</comment>
<reference evidence="1 2" key="1">
    <citation type="submission" date="2009-09" db="EMBL/GenBank/DDBJ databases">
        <authorList>
            <person name="Weinstock G."/>
            <person name="Sodergren E."/>
            <person name="Clifton S."/>
            <person name="Fulton L."/>
            <person name="Fulton B."/>
            <person name="Courtney L."/>
            <person name="Fronick C."/>
            <person name="Harrison M."/>
            <person name="Strong C."/>
            <person name="Farmer C."/>
            <person name="Delahaunty K."/>
            <person name="Markovic C."/>
            <person name="Hall O."/>
            <person name="Minx P."/>
            <person name="Tomlinson C."/>
            <person name="Mitreva M."/>
            <person name="Nelson J."/>
            <person name="Hou S."/>
            <person name="Wollam A."/>
            <person name="Pepin K.H."/>
            <person name="Johnson M."/>
            <person name="Bhonagiri V."/>
            <person name="Nash W.E."/>
            <person name="Warren W."/>
            <person name="Chinwalla A."/>
            <person name="Mardis E.R."/>
            <person name="Wilson R.K."/>
        </authorList>
    </citation>
    <scope>NUCLEOTIDE SEQUENCE [LARGE SCALE GENOMIC DNA]</scope>
    <source>
        <strain evidence="1 2">F0319</strain>
    </source>
</reference>
<dbReference type="AlphaFoldDB" id="C9MKX9"/>
<sequence>MVNDREDSIEVILSELPHKLIPRGCVKIATHSFLCTKPRLSQARALLFPKVFVPLGIQKISL</sequence>
<evidence type="ECO:0000313" key="2">
    <source>
        <dbReference type="Proteomes" id="UP000003327"/>
    </source>
</evidence>
<organism evidence="1 2">
    <name type="scientific">Prevotella veroralis F0319</name>
    <dbReference type="NCBI Taxonomy" id="649761"/>
    <lineage>
        <taxon>Bacteria</taxon>
        <taxon>Pseudomonadati</taxon>
        <taxon>Bacteroidota</taxon>
        <taxon>Bacteroidia</taxon>
        <taxon>Bacteroidales</taxon>
        <taxon>Prevotellaceae</taxon>
        <taxon>Prevotella</taxon>
    </lineage>
</organism>
<dbReference type="Proteomes" id="UP000003327">
    <property type="component" value="Unassembled WGS sequence"/>
</dbReference>
<dbReference type="HOGENOM" id="CLU_2900507_0_0_10"/>
<keyword evidence="2" id="KW-1185">Reference proteome</keyword>
<dbReference type="EMBL" id="ACVA01000008">
    <property type="protein sequence ID" value="EEX19800.1"/>
    <property type="molecule type" value="Genomic_DNA"/>
</dbReference>